<evidence type="ECO:0000313" key="2">
    <source>
        <dbReference type="Proteomes" id="UP000066376"/>
    </source>
</evidence>
<protein>
    <submittedName>
        <fullName evidence="1">Transposase</fullName>
    </submittedName>
</protein>
<reference evidence="1 2" key="1">
    <citation type="journal article" date="2016" name="Genome Announc.">
        <title>Draft Genome Sequence of the Rumen Methanogen Methanobrevibacter olleyae YLM1.</title>
        <authorList>
            <person name="Kelly W.J."/>
            <person name="Li D."/>
            <person name="Lambie S.C."/>
            <person name="Cox F."/>
            <person name="Attwood G.T."/>
            <person name="Altermann E."/>
            <person name="Leahy S.C."/>
        </authorList>
    </citation>
    <scope>NUCLEOTIDE SEQUENCE [LARGE SCALE GENOMIC DNA]</scope>
    <source>
        <strain evidence="1 2">YLM1</strain>
    </source>
</reference>
<gene>
    <name evidence="1" type="ORF">YLM1_0317</name>
</gene>
<name>A0A126QYI5_METOL</name>
<accession>A0A126QYI5</accession>
<proteinExistence type="predicted"/>
<reference evidence="2" key="2">
    <citation type="submission" date="2016-02" db="EMBL/GenBank/DDBJ databases">
        <title>The draft genome sequence of the rumen methanogen Methanobrevibacter olleyae YLM1.</title>
        <authorList>
            <consortium name="New Zealand Agricultural Greenhouse Gas Research Centre/Pastoral Greenhouse Gas Research Consortium"/>
            <person name="Kelly W.J."/>
            <person name="Li D."/>
            <person name="Lambie S.C."/>
            <person name="Attwood G.T."/>
            <person name="Altermann E."/>
            <person name="Leahy S.C."/>
        </authorList>
    </citation>
    <scope>NUCLEOTIDE SEQUENCE [LARGE SCALE GENOMIC DNA]</scope>
    <source>
        <strain evidence="2">YLM1</strain>
    </source>
</reference>
<dbReference type="PATRIC" id="fig|294671.3.peg.318"/>
<sequence length="46" mass="5586">MREIHKYTPKSVEKNRLFKCIFRSTDSITRILLKNIHTKIIRKLKS</sequence>
<dbReference type="AlphaFoldDB" id="A0A126QYI5"/>
<organism evidence="1 2">
    <name type="scientific">Methanobrevibacter olleyae</name>
    <dbReference type="NCBI Taxonomy" id="294671"/>
    <lineage>
        <taxon>Archaea</taxon>
        <taxon>Methanobacteriati</taxon>
        <taxon>Methanobacteriota</taxon>
        <taxon>Methanomada group</taxon>
        <taxon>Methanobacteria</taxon>
        <taxon>Methanobacteriales</taxon>
        <taxon>Methanobacteriaceae</taxon>
        <taxon>Methanobrevibacter</taxon>
    </lineage>
</organism>
<evidence type="ECO:0000313" key="1">
    <source>
        <dbReference type="EMBL" id="AMK14877.1"/>
    </source>
</evidence>
<keyword evidence="2" id="KW-1185">Reference proteome</keyword>
<dbReference type="Proteomes" id="UP000066376">
    <property type="component" value="Chromosome"/>
</dbReference>
<dbReference type="EMBL" id="CP014265">
    <property type="protein sequence ID" value="AMK14877.1"/>
    <property type="molecule type" value="Genomic_DNA"/>
</dbReference>
<dbReference type="KEGG" id="mol:YLM1_0317"/>